<dbReference type="InterPro" id="IPR027267">
    <property type="entry name" value="AH/BAR_dom_sf"/>
</dbReference>
<accession>A0ABS2YEY6</accession>
<dbReference type="InterPro" id="IPR047234">
    <property type="entry name" value="GRAF_fam"/>
</dbReference>
<evidence type="ECO:0000313" key="3">
    <source>
        <dbReference type="EMBL" id="MBN3284861.1"/>
    </source>
</evidence>
<comment type="caution">
    <text evidence="3">The sequence shown here is derived from an EMBL/GenBank/DDBJ whole genome shotgun (WGS) entry which is preliminary data.</text>
</comment>
<dbReference type="SUPFAM" id="SSF50729">
    <property type="entry name" value="PH domain-like"/>
    <property type="match status" value="1"/>
</dbReference>
<feature type="non-terminal residue" evidence="3">
    <location>
        <position position="181"/>
    </location>
</feature>
<dbReference type="Pfam" id="PF00169">
    <property type="entry name" value="PH"/>
    <property type="match status" value="1"/>
</dbReference>
<feature type="domain" description="PH" evidence="2">
    <location>
        <begin position="49"/>
        <end position="152"/>
    </location>
</feature>
<reference evidence="3" key="1">
    <citation type="journal article" date="2021" name="Cell">
        <title>Tracing the genetic footprints of vertebrate landing in non-teleost ray-finned fishes.</title>
        <authorList>
            <person name="Bi X."/>
            <person name="Wang K."/>
            <person name="Yang L."/>
            <person name="Pan H."/>
            <person name="Jiang H."/>
            <person name="Wei Q."/>
            <person name="Fang M."/>
            <person name="Yu H."/>
            <person name="Zhu C."/>
            <person name="Cai Y."/>
            <person name="He Y."/>
            <person name="Gan X."/>
            <person name="Zeng H."/>
            <person name="Yu D."/>
            <person name="Zhu Y."/>
            <person name="Jiang H."/>
            <person name="Qiu Q."/>
            <person name="Yang H."/>
            <person name="Zhang Y.E."/>
            <person name="Wang W."/>
            <person name="Zhu M."/>
            <person name="He S."/>
            <person name="Zhang G."/>
        </authorList>
    </citation>
    <scope>NUCLEOTIDE SEQUENCE</scope>
    <source>
        <strain evidence="3">Pddl_001</strain>
    </source>
</reference>
<dbReference type="Gene3D" id="2.30.29.30">
    <property type="entry name" value="Pleckstrin-homology domain (PH domain)/Phosphotyrosine-binding domain (PTB)"/>
    <property type="match status" value="1"/>
</dbReference>
<keyword evidence="4" id="KW-1185">Reference proteome</keyword>
<keyword evidence="1" id="KW-0175">Coiled coil</keyword>
<feature type="coiled-coil region" evidence="1">
    <location>
        <begin position="9"/>
        <end position="40"/>
    </location>
</feature>
<dbReference type="InterPro" id="IPR011993">
    <property type="entry name" value="PH-like_dom_sf"/>
</dbReference>
<dbReference type="Proteomes" id="UP001166093">
    <property type="component" value="Unassembled WGS sequence"/>
</dbReference>
<evidence type="ECO:0000256" key="1">
    <source>
        <dbReference type="SAM" id="Coils"/>
    </source>
</evidence>
<dbReference type="EMBL" id="JAAWVQ010140802">
    <property type="protein sequence ID" value="MBN3284861.1"/>
    <property type="molecule type" value="Genomic_DNA"/>
</dbReference>
<dbReference type="PANTHER" id="PTHR12552">
    <property type="entry name" value="OLIGOPHRENIN 1"/>
    <property type="match status" value="1"/>
</dbReference>
<proteinExistence type="predicted"/>
<dbReference type="PANTHER" id="PTHR12552:SF2">
    <property type="entry name" value="OLIGOPHRENIN-1"/>
    <property type="match status" value="1"/>
</dbReference>
<evidence type="ECO:0000313" key="4">
    <source>
        <dbReference type="Proteomes" id="UP001166093"/>
    </source>
</evidence>
<dbReference type="PROSITE" id="PS50003">
    <property type="entry name" value="PH_DOMAIN"/>
    <property type="match status" value="1"/>
</dbReference>
<protein>
    <submittedName>
        <fullName evidence="3">OPHN1 protein</fullName>
    </submittedName>
</protein>
<dbReference type="InterPro" id="IPR001849">
    <property type="entry name" value="PH_domain"/>
</dbReference>
<dbReference type="CDD" id="cd01249">
    <property type="entry name" value="BAR-PH_GRAF_family"/>
    <property type="match status" value="1"/>
</dbReference>
<name>A0ABS2YEY6_POLSP</name>
<dbReference type="InterPro" id="IPR047225">
    <property type="entry name" value="PH_GRAF"/>
</dbReference>
<sequence length="181" mass="21008">MTQDFMPYKQELQLSLQNTRNHFESTREEMEELMKRMKNSPQVCKIPGQPTVEGYLYSQEKWALGVTWVKNYCKYQKETKILTMNPVEQKPGAKQGTTEFKLKSCIRRKSESIDKRFCFDIETNERPGTVTLQALSEPNRKQWMEAMDGKEPVRAPLQSVLISLLPPAAHIVHYLCAAFSM</sequence>
<dbReference type="Gene3D" id="1.20.1270.60">
    <property type="entry name" value="Arfaptin homology (AH) domain/BAR domain"/>
    <property type="match status" value="1"/>
</dbReference>
<feature type="non-terminal residue" evidence="3">
    <location>
        <position position="1"/>
    </location>
</feature>
<organism evidence="3 4">
    <name type="scientific">Polyodon spathula</name>
    <name type="common">North American paddlefish</name>
    <name type="synonym">Squalus spathula</name>
    <dbReference type="NCBI Taxonomy" id="7913"/>
    <lineage>
        <taxon>Eukaryota</taxon>
        <taxon>Metazoa</taxon>
        <taxon>Chordata</taxon>
        <taxon>Craniata</taxon>
        <taxon>Vertebrata</taxon>
        <taxon>Euteleostomi</taxon>
        <taxon>Actinopterygii</taxon>
        <taxon>Chondrostei</taxon>
        <taxon>Acipenseriformes</taxon>
        <taxon>Polyodontidae</taxon>
        <taxon>Polyodon</taxon>
    </lineage>
</organism>
<gene>
    <name evidence="3" type="primary">Ophn1_0</name>
    <name evidence="3" type="ORF">GTO93_0021351</name>
</gene>
<evidence type="ECO:0000259" key="2">
    <source>
        <dbReference type="PROSITE" id="PS50003"/>
    </source>
</evidence>